<organism evidence="2 3">
    <name type="scientific">Lactiplantibacillus nangangensis</name>
    <dbReference type="NCBI Taxonomy" id="2559917"/>
    <lineage>
        <taxon>Bacteria</taxon>
        <taxon>Bacillati</taxon>
        <taxon>Bacillota</taxon>
        <taxon>Bacilli</taxon>
        <taxon>Lactobacillales</taxon>
        <taxon>Lactobacillaceae</taxon>
        <taxon>Lactiplantibacillus</taxon>
    </lineage>
</organism>
<evidence type="ECO:0000313" key="3">
    <source>
        <dbReference type="Proteomes" id="UP001596171"/>
    </source>
</evidence>
<reference evidence="3" key="1">
    <citation type="journal article" date="2019" name="Int. J. Syst. Evol. Microbiol.">
        <title>The Global Catalogue of Microorganisms (GCM) 10K type strain sequencing project: providing services to taxonomists for standard genome sequencing and annotation.</title>
        <authorList>
            <consortium name="The Broad Institute Genomics Platform"/>
            <consortium name="The Broad Institute Genome Sequencing Center for Infectious Disease"/>
            <person name="Wu L."/>
            <person name="Ma J."/>
        </authorList>
    </citation>
    <scope>NUCLEOTIDE SEQUENCE [LARGE SCALE GENOMIC DNA]</scope>
    <source>
        <strain evidence="3">CCM 8930</strain>
    </source>
</reference>
<sequence>MLRDPKAEHLLQQISVAYNDPEVAKDPELETRLLSCAKELAKYENCLLTAPRVNALMIAATQKHQQHPIQALNTLYAQTTRTSEYYWGVAAATILGGTLW</sequence>
<protein>
    <submittedName>
        <fullName evidence="2">Bacteriocin immunity protein</fullName>
    </submittedName>
</protein>
<dbReference type="Proteomes" id="UP001596171">
    <property type="component" value="Unassembled WGS sequence"/>
</dbReference>
<keyword evidence="1" id="KW-0079">Bacteriocin immunity</keyword>
<dbReference type="EMBL" id="JBHSSE010000016">
    <property type="protein sequence ID" value="MFC6201582.1"/>
    <property type="molecule type" value="Genomic_DNA"/>
</dbReference>
<dbReference type="InterPro" id="IPR023130">
    <property type="entry name" value="Ta0600-like_sf"/>
</dbReference>
<accession>A0ABW1SIM8</accession>
<dbReference type="SUPFAM" id="SSF109797">
    <property type="entry name" value="Bacteriocin immunity protein-like"/>
    <property type="match status" value="1"/>
</dbReference>
<comment type="caution">
    <text evidence="2">The sequence shown here is derived from an EMBL/GenBank/DDBJ whole genome shotgun (WGS) entry which is preliminary data.</text>
</comment>
<gene>
    <name evidence="2" type="ORF">ACFP1L_06820</name>
</gene>
<dbReference type="Gene3D" id="1.20.1440.50">
    <property type="entry name" value="Ta0600-like"/>
    <property type="match status" value="1"/>
</dbReference>
<keyword evidence="3" id="KW-1185">Reference proteome</keyword>
<name>A0ABW1SIM8_9LACO</name>
<evidence type="ECO:0000256" key="1">
    <source>
        <dbReference type="ARBA" id="ARBA00023025"/>
    </source>
</evidence>
<evidence type="ECO:0000313" key="2">
    <source>
        <dbReference type="EMBL" id="MFC6201582.1"/>
    </source>
</evidence>
<dbReference type="RefSeq" id="WP_137615215.1">
    <property type="nucleotide sequence ID" value="NZ_BJDI01000002.1"/>
</dbReference>
<proteinExistence type="predicted"/>